<name>A0A0G4I4H9_9ALVE</name>
<feature type="compositionally biased region" description="Basic residues" evidence="1">
    <location>
        <begin position="47"/>
        <end position="61"/>
    </location>
</feature>
<evidence type="ECO:0000313" key="2">
    <source>
        <dbReference type="EMBL" id="CEM51840.1"/>
    </source>
</evidence>
<dbReference type="AlphaFoldDB" id="A0A0G4I4H9"/>
<feature type="region of interest" description="Disordered" evidence="1">
    <location>
        <begin position="1"/>
        <end position="117"/>
    </location>
</feature>
<dbReference type="EMBL" id="CDMZ01005072">
    <property type="protein sequence ID" value="CEM51840.1"/>
    <property type="molecule type" value="Genomic_DNA"/>
</dbReference>
<reference evidence="2" key="1">
    <citation type="submission" date="2014-11" db="EMBL/GenBank/DDBJ databases">
        <authorList>
            <person name="Otto D Thomas"/>
            <person name="Naeem Raeece"/>
        </authorList>
    </citation>
    <scope>NUCLEOTIDE SEQUENCE</scope>
</reference>
<sequence length="196" mass="20641">MPQAKAKAKAKAQVQPKAQAKAKPKAQPKAEPKAKAAPKPKAAQPKAKGRAKGAAKPKVQPKAKAAQAQQPDPPVQDVAAPQPPQAEPPQNDLPLLQARDQNALPNPQPEGAADVEMMDVDPLADGPVAAAVTNLNLGSDARSVRVTLQDLDPGVLMDLQRQGFQFRINKEGDLLPVAVEQAFARAPPPAATQQRF</sequence>
<protein>
    <submittedName>
        <fullName evidence="2">Uncharacterized protein</fullName>
    </submittedName>
</protein>
<accession>A0A0G4I4H9</accession>
<proteinExistence type="predicted"/>
<feature type="compositionally biased region" description="Basic residues" evidence="1">
    <location>
        <begin position="1"/>
        <end position="10"/>
    </location>
</feature>
<gene>
    <name evidence="2" type="ORF">Cvel_35776</name>
</gene>
<organism evidence="2">
    <name type="scientific">Chromera velia CCMP2878</name>
    <dbReference type="NCBI Taxonomy" id="1169474"/>
    <lineage>
        <taxon>Eukaryota</taxon>
        <taxon>Sar</taxon>
        <taxon>Alveolata</taxon>
        <taxon>Colpodellida</taxon>
        <taxon>Chromeraceae</taxon>
        <taxon>Chromera</taxon>
    </lineage>
</organism>
<feature type="compositionally biased region" description="Low complexity" evidence="1">
    <location>
        <begin position="62"/>
        <end position="80"/>
    </location>
</feature>
<dbReference type="VEuPathDB" id="CryptoDB:Cvel_35776"/>
<feature type="compositionally biased region" description="Low complexity" evidence="1">
    <location>
        <begin position="35"/>
        <end position="46"/>
    </location>
</feature>
<evidence type="ECO:0000256" key="1">
    <source>
        <dbReference type="SAM" id="MobiDB-lite"/>
    </source>
</evidence>